<proteinExistence type="predicted"/>
<comment type="caution">
    <text evidence="2">The sequence shown here is derived from an EMBL/GenBank/DDBJ whole genome shotgun (WGS) entry which is preliminary data.</text>
</comment>
<dbReference type="Proteomes" id="UP001487740">
    <property type="component" value="Unassembled WGS sequence"/>
</dbReference>
<feature type="compositionally biased region" description="Polar residues" evidence="1">
    <location>
        <begin position="283"/>
        <end position="297"/>
    </location>
</feature>
<dbReference type="EMBL" id="JARAKH010000014">
    <property type="protein sequence ID" value="KAK8397288.1"/>
    <property type="molecule type" value="Genomic_DNA"/>
</dbReference>
<sequence>MVPEDPNGRRGIFSLIDSIFGLVPTPSDNATVTFRNSSIEVINIGGVPMQVNRTIVEHTDPNGSVFRRVDQRILGPYDNATDAATTDAAVPDVQDDANELEDFGTQTHKMHHLQKRWIHFLKDALERFKNKRAPSNNYLEEEEGEERIPETNNNLVPIRNEDDIAVNYISGPLPVNPDAEIFDPELVRESERRFWERRGNSAVSRPLRSQPIMSQPLRSQPIMSQPLRSQPIMSQPLRSQPIMSQPLRSQPIMSQPLRSQPIMSQPLRSQPIMSQPLRSQPIMSQPLRSVPLASNRTRPPRSTPVRL</sequence>
<reference evidence="2 3" key="1">
    <citation type="submission" date="2023-03" db="EMBL/GenBank/DDBJ databases">
        <title>High-quality genome of Scylla paramamosain provides insights in environmental adaptation.</title>
        <authorList>
            <person name="Zhang L."/>
        </authorList>
    </citation>
    <scope>NUCLEOTIDE SEQUENCE [LARGE SCALE GENOMIC DNA]</scope>
    <source>
        <strain evidence="2">LZ_2023a</strain>
        <tissue evidence="2">Muscle</tissue>
    </source>
</reference>
<keyword evidence="3" id="KW-1185">Reference proteome</keyword>
<name>A0AAW0UAZ8_SCYPA</name>
<evidence type="ECO:0000313" key="3">
    <source>
        <dbReference type="Proteomes" id="UP001487740"/>
    </source>
</evidence>
<dbReference type="AlphaFoldDB" id="A0AAW0UAZ8"/>
<accession>A0AAW0UAZ8</accession>
<evidence type="ECO:0000256" key="1">
    <source>
        <dbReference type="SAM" id="MobiDB-lite"/>
    </source>
</evidence>
<protein>
    <submittedName>
        <fullName evidence="2">Uncharacterized protein</fullName>
    </submittedName>
</protein>
<feature type="region of interest" description="Disordered" evidence="1">
    <location>
        <begin position="283"/>
        <end position="307"/>
    </location>
</feature>
<gene>
    <name evidence="2" type="ORF">O3P69_004766</name>
</gene>
<evidence type="ECO:0000313" key="2">
    <source>
        <dbReference type="EMBL" id="KAK8397288.1"/>
    </source>
</evidence>
<organism evidence="2 3">
    <name type="scientific">Scylla paramamosain</name>
    <name type="common">Mud crab</name>
    <dbReference type="NCBI Taxonomy" id="85552"/>
    <lineage>
        <taxon>Eukaryota</taxon>
        <taxon>Metazoa</taxon>
        <taxon>Ecdysozoa</taxon>
        <taxon>Arthropoda</taxon>
        <taxon>Crustacea</taxon>
        <taxon>Multicrustacea</taxon>
        <taxon>Malacostraca</taxon>
        <taxon>Eumalacostraca</taxon>
        <taxon>Eucarida</taxon>
        <taxon>Decapoda</taxon>
        <taxon>Pleocyemata</taxon>
        <taxon>Brachyura</taxon>
        <taxon>Eubrachyura</taxon>
        <taxon>Portunoidea</taxon>
        <taxon>Portunidae</taxon>
        <taxon>Portuninae</taxon>
        <taxon>Scylla</taxon>
    </lineage>
</organism>